<reference evidence="5 6" key="1">
    <citation type="submission" date="2018-11" db="EMBL/GenBank/DDBJ databases">
        <title>Trebonia kvetii gen.nov., sp.nov., a novel acidophilic actinobacterium, and proposal of the new actinobacterial family Treboniaceae fam. nov.</title>
        <authorList>
            <person name="Rapoport D."/>
            <person name="Sagova-Mareckova M."/>
            <person name="Sedlacek I."/>
            <person name="Provaznik J."/>
            <person name="Kralova S."/>
            <person name="Pavlinic D."/>
            <person name="Benes V."/>
            <person name="Kopecky J."/>
        </authorList>
    </citation>
    <scope>NUCLEOTIDE SEQUENCE [LARGE SCALE GENOMIC DNA]</scope>
    <source>
        <strain evidence="5 6">15Tr583</strain>
    </source>
</reference>
<feature type="domain" description="Glycosyl transferase family 1" evidence="3">
    <location>
        <begin position="197"/>
        <end position="346"/>
    </location>
</feature>
<dbReference type="PANTHER" id="PTHR45947:SF3">
    <property type="entry name" value="SULFOQUINOVOSYL TRANSFERASE SQD2"/>
    <property type="match status" value="1"/>
</dbReference>
<dbReference type="GO" id="GO:0016758">
    <property type="term" value="F:hexosyltransferase activity"/>
    <property type="evidence" value="ECO:0007669"/>
    <property type="project" value="TreeGrafter"/>
</dbReference>
<dbReference type="InterPro" id="IPR028098">
    <property type="entry name" value="Glyco_trans_4-like_N"/>
</dbReference>
<name>A0A6P2BVV5_9ACTN</name>
<sequence>MRIAIITESFPPDVNGVAHCVVRVAENLVRKGHHPLVIAPESSRAMADDEFPYPVERVPSVPLPGYPTFRLGLPTPRTRKAIVRHGTEVVHLASPVALGAWGARVARAEHLPMIAVYQTDLPSYARAYHLGRATEAFAWRWLRDIHNTASRTLAPSSMTAADLDTHGLERVWLWGRGVDTERFHPARRDDRLRAEIAPGGEVIVGYVGRLAIEKRVDLLAAVAALPGVKLAVTGGGPMEEELRAALPSAAFLGMRYGADLARIYASLDVFVHTGPFDTFGQTIQEASASGLPVVAPASGGPLDLVDDGATGYLVSPGEPGELAAAVGRLAASPALRERFGEAARRRVLSRTWSALTDELLGHYAAVTGADAVPARLAA</sequence>
<dbReference type="Proteomes" id="UP000460272">
    <property type="component" value="Unassembled WGS sequence"/>
</dbReference>
<dbReference type="PANTHER" id="PTHR45947">
    <property type="entry name" value="SULFOQUINOVOSYL TRANSFERASE SQD2"/>
    <property type="match status" value="1"/>
</dbReference>
<dbReference type="Pfam" id="PF13439">
    <property type="entry name" value="Glyco_transf_4"/>
    <property type="match status" value="1"/>
</dbReference>
<evidence type="ECO:0000313" key="5">
    <source>
        <dbReference type="EMBL" id="TVZ03058.1"/>
    </source>
</evidence>
<comment type="caution">
    <text evidence="5">The sequence shown here is derived from an EMBL/GenBank/DDBJ whole genome shotgun (WGS) entry which is preliminary data.</text>
</comment>
<dbReference type="EMBL" id="RPFW01000004">
    <property type="protein sequence ID" value="TVZ03058.1"/>
    <property type="molecule type" value="Genomic_DNA"/>
</dbReference>
<dbReference type="RefSeq" id="WP_145855454.1">
    <property type="nucleotide sequence ID" value="NZ_RPFW01000004.1"/>
</dbReference>
<keyword evidence="6" id="KW-1185">Reference proteome</keyword>
<organism evidence="5 6">
    <name type="scientific">Trebonia kvetii</name>
    <dbReference type="NCBI Taxonomy" id="2480626"/>
    <lineage>
        <taxon>Bacteria</taxon>
        <taxon>Bacillati</taxon>
        <taxon>Actinomycetota</taxon>
        <taxon>Actinomycetes</taxon>
        <taxon>Streptosporangiales</taxon>
        <taxon>Treboniaceae</taxon>
        <taxon>Trebonia</taxon>
    </lineage>
</organism>
<dbReference type="Pfam" id="PF00534">
    <property type="entry name" value="Glycos_transf_1"/>
    <property type="match status" value="1"/>
</dbReference>
<feature type="domain" description="Glycosyltransferase subfamily 4-like N-terminal" evidence="4">
    <location>
        <begin position="14"/>
        <end position="182"/>
    </location>
</feature>
<evidence type="ECO:0000256" key="1">
    <source>
        <dbReference type="ARBA" id="ARBA00022676"/>
    </source>
</evidence>
<gene>
    <name evidence="5" type="ORF">EAS64_21630</name>
</gene>
<evidence type="ECO:0000256" key="2">
    <source>
        <dbReference type="ARBA" id="ARBA00022679"/>
    </source>
</evidence>
<dbReference type="InterPro" id="IPR001296">
    <property type="entry name" value="Glyco_trans_1"/>
</dbReference>
<accession>A0A6P2BVV5</accession>
<protein>
    <submittedName>
        <fullName evidence="5">Glycosyltransferase family 1 protein</fullName>
    </submittedName>
</protein>
<dbReference type="InterPro" id="IPR050194">
    <property type="entry name" value="Glycosyltransferase_grp1"/>
</dbReference>
<proteinExistence type="predicted"/>
<dbReference type="GO" id="GO:1901137">
    <property type="term" value="P:carbohydrate derivative biosynthetic process"/>
    <property type="evidence" value="ECO:0007669"/>
    <property type="project" value="UniProtKB-ARBA"/>
</dbReference>
<dbReference type="CDD" id="cd03814">
    <property type="entry name" value="GT4-like"/>
    <property type="match status" value="1"/>
</dbReference>
<evidence type="ECO:0000259" key="3">
    <source>
        <dbReference type="Pfam" id="PF00534"/>
    </source>
</evidence>
<dbReference type="Gene3D" id="3.40.50.2000">
    <property type="entry name" value="Glycogen Phosphorylase B"/>
    <property type="match status" value="2"/>
</dbReference>
<dbReference type="OrthoDB" id="9802525at2"/>
<evidence type="ECO:0000313" key="6">
    <source>
        <dbReference type="Proteomes" id="UP000460272"/>
    </source>
</evidence>
<dbReference type="AlphaFoldDB" id="A0A6P2BVV5"/>
<keyword evidence="1" id="KW-0328">Glycosyltransferase</keyword>
<evidence type="ECO:0000259" key="4">
    <source>
        <dbReference type="Pfam" id="PF13439"/>
    </source>
</evidence>
<keyword evidence="2 5" id="KW-0808">Transferase</keyword>
<dbReference type="SUPFAM" id="SSF53756">
    <property type="entry name" value="UDP-Glycosyltransferase/glycogen phosphorylase"/>
    <property type="match status" value="1"/>
</dbReference>